<sequence length="105" mass="11707">MCRWDLGGFVAGLWLRVSVRLEIRKHIFSLSCFSLSFPLTSEFTCAQDHLPVSQGRLDSGEVHSISISIRRRANSTTANSCYSTHPQSRPCNPLNQESPLISQDG</sequence>
<evidence type="ECO:0000313" key="3">
    <source>
        <dbReference type="Proteomes" id="UP000800093"/>
    </source>
</evidence>
<organism evidence="2 3">
    <name type="scientific">Lojkania enalia</name>
    <dbReference type="NCBI Taxonomy" id="147567"/>
    <lineage>
        <taxon>Eukaryota</taxon>
        <taxon>Fungi</taxon>
        <taxon>Dikarya</taxon>
        <taxon>Ascomycota</taxon>
        <taxon>Pezizomycotina</taxon>
        <taxon>Dothideomycetes</taxon>
        <taxon>Pleosporomycetidae</taxon>
        <taxon>Pleosporales</taxon>
        <taxon>Pleosporales incertae sedis</taxon>
        <taxon>Lojkania</taxon>
    </lineage>
</organism>
<evidence type="ECO:0000313" key="2">
    <source>
        <dbReference type="EMBL" id="KAF2265143.1"/>
    </source>
</evidence>
<dbReference type="EMBL" id="ML986610">
    <property type="protein sequence ID" value="KAF2265143.1"/>
    <property type="molecule type" value="Genomic_DNA"/>
</dbReference>
<proteinExistence type="predicted"/>
<feature type="region of interest" description="Disordered" evidence="1">
    <location>
        <begin position="73"/>
        <end position="105"/>
    </location>
</feature>
<gene>
    <name evidence="2" type="ORF">CC78DRAFT_206955</name>
</gene>
<reference evidence="3" key="1">
    <citation type="journal article" date="2020" name="Stud. Mycol.">
        <title>101 Dothideomycetes genomes: A test case for predicting lifestyles and emergence of pathogens.</title>
        <authorList>
            <person name="Haridas S."/>
            <person name="Albert R."/>
            <person name="Binder M."/>
            <person name="Bloem J."/>
            <person name="LaButti K."/>
            <person name="Salamov A."/>
            <person name="Andreopoulos B."/>
            <person name="Baker S."/>
            <person name="Barry K."/>
            <person name="Bills G."/>
            <person name="Bluhm B."/>
            <person name="Cannon C."/>
            <person name="Castanera R."/>
            <person name="Culley D."/>
            <person name="Daum C."/>
            <person name="Ezra D."/>
            <person name="Gonzalez J."/>
            <person name="Henrissat B."/>
            <person name="Kuo A."/>
            <person name="Liang C."/>
            <person name="Lipzen A."/>
            <person name="Lutzoni F."/>
            <person name="Magnuson J."/>
            <person name="Mondo S."/>
            <person name="Nolan M."/>
            <person name="Ohm R."/>
            <person name="Pangilinan J."/>
            <person name="Park H.-J."/>
            <person name="Ramirez L."/>
            <person name="Alfaro M."/>
            <person name="Sun H."/>
            <person name="Tritt A."/>
            <person name="Yoshinaga Y."/>
            <person name="Zwiers L.-H."/>
            <person name="Turgeon B."/>
            <person name="Goodwin S."/>
            <person name="Spatafora J."/>
            <person name="Crous P."/>
            <person name="Grigoriev I."/>
        </authorList>
    </citation>
    <scope>NUCLEOTIDE SEQUENCE [LARGE SCALE GENOMIC DNA]</scope>
    <source>
        <strain evidence="3">CBS 304.66</strain>
    </source>
</reference>
<accession>A0A9P4KCH7</accession>
<dbReference type="Proteomes" id="UP000800093">
    <property type="component" value="Unassembled WGS sequence"/>
</dbReference>
<name>A0A9P4KCH7_9PLEO</name>
<protein>
    <submittedName>
        <fullName evidence="2">Uncharacterized protein</fullName>
    </submittedName>
</protein>
<comment type="caution">
    <text evidence="2">The sequence shown here is derived from an EMBL/GenBank/DDBJ whole genome shotgun (WGS) entry which is preliminary data.</text>
</comment>
<feature type="compositionally biased region" description="Polar residues" evidence="1">
    <location>
        <begin position="74"/>
        <end position="105"/>
    </location>
</feature>
<keyword evidence="3" id="KW-1185">Reference proteome</keyword>
<dbReference type="AlphaFoldDB" id="A0A9P4KCH7"/>
<evidence type="ECO:0000256" key="1">
    <source>
        <dbReference type="SAM" id="MobiDB-lite"/>
    </source>
</evidence>